<evidence type="ECO:0000256" key="3">
    <source>
        <dbReference type="ARBA" id="ARBA00023277"/>
    </source>
</evidence>
<name>A0A938WTR2_9BACT</name>
<dbReference type="GO" id="GO:0005975">
    <property type="term" value="P:carbohydrate metabolic process"/>
    <property type="evidence" value="ECO:0007669"/>
    <property type="project" value="InterPro"/>
</dbReference>
<keyword evidence="8" id="KW-1185">Reference proteome</keyword>
<dbReference type="InterPro" id="IPR017853">
    <property type="entry name" value="GH"/>
</dbReference>
<keyword evidence="3" id="KW-0119">Carbohydrate metabolism</keyword>
<proteinExistence type="inferred from homology"/>
<protein>
    <submittedName>
        <fullName evidence="7">Chitobiase/beta-hexosaminidase C-terminal domain-containing protein</fullName>
    </submittedName>
</protein>
<dbReference type="GO" id="GO:0004556">
    <property type="term" value="F:alpha-amylase activity"/>
    <property type="evidence" value="ECO:0007669"/>
    <property type="project" value="InterPro"/>
</dbReference>
<evidence type="ECO:0000256" key="4">
    <source>
        <dbReference type="ARBA" id="ARBA00023295"/>
    </source>
</evidence>
<dbReference type="CDD" id="cd11314">
    <property type="entry name" value="AmyAc_arch_bac_plant_AmyA"/>
    <property type="match status" value="1"/>
</dbReference>
<gene>
    <name evidence="7" type="ORF">H6A34_09960</name>
</gene>
<dbReference type="RefSeq" id="WP_205105367.1">
    <property type="nucleotide sequence ID" value="NZ_JACJJG010000059.1"/>
</dbReference>
<dbReference type="InterPro" id="IPR059177">
    <property type="entry name" value="GH29D-like_dom"/>
</dbReference>
<dbReference type="Proteomes" id="UP000706891">
    <property type="component" value="Unassembled WGS sequence"/>
</dbReference>
<accession>A0A938WTR2</accession>
<reference evidence="7" key="1">
    <citation type="submission" date="2020-08" db="EMBL/GenBank/DDBJ databases">
        <authorList>
            <person name="Cejkova D."/>
            <person name="Kubasova T."/>
            <person name="Jahodarova E."/>
            <person name="Rychlik I."/>
        </authorList>
    </citation>
    <scope>NUCLEOTIDE SEQUENCE</scope>
    <source>
        <strain evidence="7">An824</strain>
    </source>
</reference>
<comment type="similarity">
    <text evidence="1">Belongs to the glycosyl hydrolase 13 family.</text>
</comment>
<comment type="caution">
    <text evidence="7">The sequence shown here is derived from an EMBL/GenBank/DDBJ whole genome shotgun (WGS) entry which is preliminary data.</text>
</comment>
<feature type="domain" description="Glycosyl hydrolase family 13 catalytic" evidence="6">
    <location>
        <begin position="28"/>
        <end position="356"/>
    </location>
</feature>
<dbReference type="GO" id="GO:0043169">
    <property type="term" value="F:cation binding"/>
    <property type="evidence" value="ECO:0007669"/>
    <property type="project" value="InterPro"/>
</dbReference>
<evidence type="ECO:0000259" key="6">
    <source>
        <dbReference type="SMART" id="SM00642"/>
    </source>
</evidence>
<feature type="signal peptide" evidence="5">
    <location>
        <begin position="1"/>
        <end position="19"/>
    </location>
</feature>
<dbReference type="Gene3D" id="3.20.20.80">
    <property type="entry name" value="Glycosidases"/>
    <property type="match status" value="1"/>
</dbReference>
<dbReference type="SUPFAM" id="SSF51445">
    <property type="entry name" value="(Trans)glycosidases"/>
    <property type="match status" value="1"/>
</dbReference>
<keyword evidence="5" id="KW-0732">Signal</keyword>
<feature type="chain" id="PRO_5037420141" evidence="5">
    <location>
        <begin position="20"/>
        <end position="684"/>
    </location>
</feature>
<evidence type="ECO:0000256" key="5">
    <source>
        <dbReference type="SAM" id="SignalP"/>
    </source>
</evidence>
<dbReference type="PRINTS" id="PR00110">
    <property type="entry name" value="ALPHAAMYLASE"/>
</dbReference>
<dbReference type="SMART" id="SM00642">
    <property type="entry name" value="Aamy"/>
    <property type="match status" value="1"/>
</dbReference>
<evidence type="ECO:0000313" key="7">
    <source>
        <dbReference type="EMBL" id="MBM6674198.1"/>
    </source>
</evidence>
<sequence length="684" mass="75779">MRQISTIIFTLLSVTAMMAQGWPSQYKGVMLQGFYWDSYTDTQWANLESQADELAEFFNLIWIPQSGKSANYPNNSMGYDDLYWFTDYTSSFGNEDQLRSMISTFKAKGLGTIADVVINHRASLADTWMSFPVETYNGITYEMLPSDICANDDNGKAAANAEIKPTGANDSGDDFDGARDIDHSSQNVQTMVKAYLDMLLNDFGYTGFRYDMVKGYAPKYTGIYNTDANPEYSVGEYWDGNASSVINWIDGTKVNGVIQSAAFDFPLKYHLRDCCNAGTNWNRLENASLAGNTTYSRYAVTFVDNHDTYGRGNDGEIKNNILAANAFILAAPGTPCVFLPHWKEYKADIKQMIYARKAAGISNESSYEKLNRAAGQYAIKVNGDNDKSVVVLMGNKTWPVMKPTANDYYLVKSGDNFAYYLSKNAETAWTDIPSGTYDNAVSVTLSAISTTDNAQLVYTLNGSDPTSSSTKATSGQKINIDGNTTLKVGLLIGGQVTGIITRTYTIKPFVPHDITVYVSTKWVAENPGWKDMNVWSWGGDGTHATSNPEWPGDKVTNKKTVNGEEWYYMTYRMNSSDDNVCLVFSTGNGTPQTVDINNINTDKYFRISGYKTGEKHNVDDVTGEITSGIADITINDRTVTSDMNVYTVDGRLIRRAANGETINDITKKLKRGLYIIGGKKVIIR</sequence>
<dbReference type="InterPro" id="IPR006047">
    <property type="entry name" value="GH13_cat_dom"/>
</dbReference>
<dbReference type="EMBL" id="JACJJG010000059">
    <property type="protein sequence ID" value="MBM6674198.1"/>
    <property type="molecule type" value="Genomic_DNA"/>
</dbReference>
<evidence type="ECO:0000256" key="1">
    <source>
        <dbReference type="ARBA" id="ARBA00008061"/>
    </source>
</evidence>
<dbReference type="InterPro" id="IPR006046">
    <property type="entry name" value="Alpha_amylase"/>
</dbReference>
<dbReference type="PANTHER" id="PTHR43447">
    <property type="entry name" value="ALPHA-AMYLASE"/>
    <property type="match status" value="1"/>
</dbReference>
<keyword evidence="4" id="KW-0326">Glycosidase</keyword>
<keyword evidence="2" id="KW-0378">Hydrolase</keyword>
<evidence type="ECO:0000313" key="8">
    <source>
        <dbReference type="Proteomes" id="UP000706891"/>
    </source>
</evidence>
<reference evidence="7" key="2">
    <citation type="journal article" date="2021" name="Sci. Rep.">
        <title>The distribution of antibiotic resistance genes in chicken gut microbiota commensals.</title>
        <authorList>
            <person name="Juricova H."/>
            <person name="Matiasovicova J."/>
            <person name="Kubasova T."/>
            <person name="Cejkova D."/>
            <person name="Rychlik I."/>
        </authorList>
    </citation>
    <scope>NUCLEOTIDE SEQUENCE</scope>
    <source>
        <strain evidence="7">An824</strain>
    </source>
</reference>
<dbReference type="AlphaFoldDB" id="A0A938WTR2"/>
<dbReference type="Pfam" id="PF13290">
    <property type="entry name" value="CHB_HEX_C_1"/>
    <property type="match status" value="1"/>
</dbReference>
<organism evidence="7 8">
    <name type="scientific">Marseilla massiliensis</name>
    <dbReference type="NCBI Taxonomy" id="1841864"/>
    <lineage>
        <taxon>Bacteria</taxon>
        <taxon>Pseudomonadati</taxon>
        <taxon>Bacteroidota</taxon>
        <taxon>Bacteroidia</taxon>
        <taxon>Bacteroidales</taxon>
        <taxon>Prevotellaceae</taxon>
        <taxon>Marseilla</taxon>
    </lineage>
</organism>
<evidence type="ECO:0000256" key="2">
    <source>
        <dbReference type="ARBA" id="ARBA00022801"/>
    </source>
</evidence>